<reference evidence="2" key="2">
    <citation type="submission" date="2015-01" db="EMBL/GenBank/DDBJ databases">
        <title>Evolutionary Origins and Diversification of the Mycorrhizal Mutualists.</title>
        <authorList>
            <consortium name="DOE Joint Genome Institute"/>
            <consortium name="Mycorrhizal Genomics Consortium"/>
            <person name="Kohler A."/>
            <person name="Kuo A."/>
            <person name="Nagy L.G."/>
            <person name="Floudas D."/>
            <person name="Copeland A."/>
            <person name="Barry K.W."/>
            <person name="Cichocki N."/>
            <person name="Veneault-Fourrey C."/>
            <person name="LaButti K."/>
            <person name="Lindquist E.A."/>
            <person name="Lipzen A."/>
            <person name="Lundell T."/>
            <person name="Morin E."/>
            <person name="Murat C."/>
            <person name="Riley R."/>
            <person name="Ohm R."/>
            <person name="Sun H."/>
            <person name="Tunlid A."/>
            <person name="Henrissat B."/>
            <person name="Grigoriev I.V."/>
            <person name="Hibbett D.S."/>
            <person name="Martin F."/>
        </authorList>
    </citation>
    <scope>NUCLEOTIDE SEQUENCE [LARGE SCALE GENOMIC DNA]</scope>
    <source>
        <strain evidence="2">Foug A</strain>
    </source>
</reference>
<accession>A0A0C2YJL5</accession>
<evidence type="ECO:0000313" key="1">
    <source>
        <dbReference type="EMBL" id="KIM49958.1"/>
    </source>
</evidence>
<dbReference type="InParanoid" id="A0A0C2YJL5"/>
<name>A0A0C2YJL5_9AGAM</name>
<sequence length="145" mass="16928">MGHIDMEFKTLNHYYSHTDKSKVYHIAMVLHPRLKLSYFKTAHWEDEWIKTTEKVIRDEFKHSYMTDTADDIMVIEDVTPDSCQNPKSSNVFDNLPALTPPKPTDQGSKFDCYLHTGVEHVTNLIAWWHEQHGSYPCLSCMALRV</sequence>
<dbReference type="InterPro" id="IPR012337">
    <property type="entry name" value="RNaseH-like_sf"/>
</dbReference>
<dbReference type="AlphaFoldDB" id="A0A0C2YJL5"/>
<gene>
    <name evidence="1" type="ORF">SCLCIDRAFT_34876</name>
</gene>
<dbReference type="EMBL" id="KN822931">
    <property type="protein sequence ID" value="KIM49958.1"/>
    <property type="molecule type" value="Genomic_DNA"/>
</dbReference>
<dbReference type="HOGENOM" id="CLU_009123_4_3_1"/>
<protein>
    <recommendedName>
        <fullName evidence="3">HAT C-terminal dimerisation domain-containing protein</fullName>
    </recommendedName>
</protein>
<reference evidence="1 2" key="1">
    <citation type="submission" date="2014-04" db="EMBL/GenBank/DDBJ databases">
        <authorList>
            <consortium name="DOE Joint Genome Institute"/>
            <person name="Kuo A."/>
            <person name="Kohler A."/>
            <person name="Nagy L.G."/>
            <person name="Floudas D."/>
            <person name="Copeland A."/>
            <person name="Barry K.W."/>
            <person name="Cichocki N."/>
            <person name="Veneault-Fourrey C."/>
            <person name="LaButti K."/>
            <person name="Lindquist E.A."/>
            <person name="Lipzen A."/>
            <person name="Lundell T."/>
            <person name="Morin E."/>
            <person name="Murat C."/>
            <person name="Sun H."/>
            <person name="Tunlid A."/>
            <person name="Henrissat B."/>
            <person name="Grigoriev I.V."/>
            <person name="Hibbett D.S."/>
            <person name="Martin F."/>
            <person name="Nordberg H.P."/>
            <person name="Cantor M.N."/>
            <person name="Hua S.X."/>
        </authorList>
    </citation>
    <scope>NUCLEOTIDE SEQUENCE [LARGE SCALE GENOMIC DNA]</scope>
    <source>
        <strain evidence="1 2">Foug A</strain>
    </source>
</reference>
<evidence type="ECO:0000313" key="2">
    <source>
        <dbReference type="Proteomes" id="UP000053989"/>
    </source>
</evidence>
<dbReference type="Proteomes" id="UP000053989">
    <property type="component" value="Unassembled WGS sequence"/>
</dbReference>
<organism evidence="1 2">
    <name type="scientific">Scleroderma citrinum Foug A</name>
    <dbReference type="NCBI Taxonomy" id="1036808"/>
    <lineage>
        <taxon>Eukaryota</taxon>
        <taxon>Fungi</taxon>
        <taxon>Dikarya</taxon>
        <taxon>Basidiomycota</taxon>
        <taxon>Agaricomycotina</taxon>
        <taxon>Agaricomycetes</taxon>
        <taxon>Agaricomycetidae</taxon>
        <taxon>Boletales</taxon>
        <taxon>Sclerodermatineae</taxon>
        <taxon>Sclerodermataceae</taxon>
        <taxon>Scleroderma</taxon>
    </lineage>
</organism>
<dbReference type="OrthoDB" id="3359487at2759"/>
<proteinExistence type="predicted"/>
<dbReference type="SUPFAM" id="SSF53098">
    <property type="entry name" value="Ribonuclease H-like"/>
    <property type="match status" value="1"/>
</dbReference>
<keyword evidence="2" id="KW-1185">Reference proteome</keyword>
<evidence type="ECO:0008006" key="3">
    <source>
        <dbReference type="Google" id="ProtNLM"/>
    </source>
</evidence>